<evidence type="ECO:0000313" key="5">
    <source>
        <dbReference type="EMBL" id="GAG37355.1"/>
    </source>
</evidence>
<dbReference type="Gene3D" id="3.30.230.10">
    <property type="match status" value="1"/>
</dbReference>
<sequence>SKYRHKKQTGGAGQFAEVWMYVEPLPPGSGVEFESKVVGMAIDRAFIPSIEKGVRTAAGAGVLAGYRCVDLKVVVYDGKQHPVDSKDIAFQIAGREAFKEAFMAANPKLLEPIYEVDVLVPEEFMGDVMGDISARRGKVLGMETAGRLQKVKAQIPLANLDQYATALRSMTGGRGIHSQRLDHYENIPHDEEQRVIAAAKKEKEEAQG</sequence>
<name>X0X2U5_9ZZZZ</name>
<organism evidence="5">
    <name type="scientific">marine sediment metagenome</name>
    <dbReference type="NCBI Taxonomy" id="412755"/>
    <lineage>
        <taxon>unclassified sequences</taxon>
        <taxon>metagenomes</taxon>
        <taxon>ecological metagenomes</taxon>
    </lineage>
</organism>
<evidence type="ECO:0008006" key="6">
    <source>
        <dbReference type="Google" id="ProtNLM"/>
    </source>
</evidence>
<dbReference type="InterPro" id="IPR035647">
    <property type="entry name" value="EFG_III/V"/>
</dbReference>
<dbReference type="GO" id="GO:0032790">
    <property type="term" value="P:ribosome disassembly"/>
    <property type="evidence" value="ECO:0007669"/>
    <property type="project" value="TreeGrafter"/>
</dbReference>
<protein>
    <recommendedName>
        <fullName evidence="6">Elongation factor G</fullName>
    </recommendedName>
</protein>
<evidence type="ECO:0000256" key="2">
    <source>
        <dbReference type="ARBA" id="ARBA00023134"/>
    </source>
</evidence>
<keyword evidence="1" id="KW-0547">Nucleotide-binding</keyword>
<comment type="caution">
    <text evidence="5">The sequence shown here is derived from an EMBL/GenBank/DDBJ whole genome shotgun (WGS) entry which is preliminary data.</text>
</comment>
<dbReference type="InterPro" id="IPR047872">
    <property type="entry name" value="EFG_IV"/>
</dbReference>
<dbReference type="EMBL" id="BARS01040590">
    <property type="protein sequence ID" value="GAG37355.1"/>
    <property type="molecule type" value="Genomic_DNA"/>
</dbReference>
<evidence type="ECO:0000259" key="3">
    <source>
        <dbReference type="SMART" id="SM00838"/>
    </source>
</evidence>
<evidence type="ECO:0000256" key="1">
    <source>
        <dbReference type="ARBA" id="ARBA00022741"/>
    </source>
</evidence>
<dbReference type="InterPro" id="IPR005517">
    <property type="entry name" value="Transl_elong_EFG/EF2_IV"/>
</dbReference>
<dbReference type="InterPro" id="IPR035649">
    <property type="entry name" value="EFG_V"/>
</dbReference>
<reference evidence="5" key="1">
    <citation type="journal article" date="2014" name="Front. Microbiol.">
        <title>High frequency of phylogenetically diverse reductive dehalogenase-homologous genes in deep subseafloor sedimentary metagenomes.</title>
        <authorList>
            <person name="Kawai M."/>
            <person name="Futagami T."/>
            <person name="Toyoda A."/>
            <person name="Takaki Y."/>
            <person name="Nishi S."/>
            <person name="Hori S."/>
            <person name="Arai W."/>
            <person name="Tsubouchi T."/>
            <person name="Morono Y."/>
            <person name="Uchiyama I."/>
            <person name="Ito T."/>
            <person name="Fujiyama A."/>
            <person name="Inagaki F."/>
            <person name="Takami H."/>
        </authorList>
    </citation>
    <scope>NUCLEOTIDE SEQUENCE</scope>
    <source>
        <strain evidence="5">Expedition CK06-06</strain>
    </source>
</reference>
<accession>X0X2U5</accession>
<dbReference type="SUPFAM" id="SSF54980">
    <property type="entry name" value="EF-G C-terminal domain-like"/>
    <property type="match status" value="1"/>
</dbReference>
<dbReference type="InterPro" id="IPR020568">
    <property type="entry name" value="Ribosomal_Su5_D2-typ_SF"/>
</dbReference>
<dbReference type="CDD" id="cd03713">
    <property type="entry name" value="EFG_mtEFG_C"/>
    <property type="match status" value="1"/>
</dbReference>
<keyword evidence="2" id="KW-0342">GTP-binding</keyword>
<dbReference type="FunFam" id="3.30.70.240:FF:000001">
    <property type="entry name" value="Elongation factor G"/>
    <property type="match status" value="1"/>
</dbReference>
<feature type="non-terminal residue" evidence="5">
    <location>
        <position position="1"/>
    </location>
</feature>
<dbReference type="Pfam" id="PF00679">
    <property type="entry name" value="EFG_C"/>
    <property type="match status" value="1"/>
</dbReference>
<dbReference type="SMART" id="SM00838">
    <property type="entry name" value="EFG_C"/>
    <property type="match status" value="1"/>
</dbReference>
<dbReference type="CDD" id="cd01434">
    <property type="entry name" value="EFG_mtEFG1_IV"/>
    <property type="match status" value="1"/>
</dbReference>
<dbReference type="GO" id="GO:0005525">
    <property type="term" value="F:GTP binding"/>
    <property type="evidence" value="ECO:0007669"/>
    <property type="project" value="UniProtKB-KW"/>
</dbReference>
<dbReference type="PANTHER" id="PTHR43261:SF6">
    <property type="entry name" value="ELONGATION FACTOR G-LIKE PROTEIN"/>
    <property type="match status" value="1"/>
</dbReference>
<dbReference type="PANTHER" id="PTHR43261">
    <property type="entry name" value="TRANSLATION ELONGATION FACTOR G-RELATED"/>
    <property type="match status" value="1"/>
</dbReference>
<dbReference type="GO" id="GO:0003746">
    <property type="term" value="F:translation elongation factor activity"/>
    <property type="evidence" value="ECO:0007669"/>
    <property type="project" value="InterPro"/>
</dbReference>
<dbReference type="AlphaFoldDB" id="X0X2U5"/>
<proteinExistence type="predicted"/>
<dbReference type="SUPFAM" id="SSF54211">
    <property type="entry name" value="Ribosomal protein S5 domain 2-like"/>
    <property type="match status" value="1"/>
</dbReference>
<dbReference type="InterPro" id="IPR000640">
    <property type="entry name" value="EFG_V-like"/>
</dbReference>
<feature type="domain" description="Elongation factor EFG" evidence="3">
    <location>
        <begin position="108"/>
        <end position="195"/>
    </location>
</feature>
<dbReference type="SMART" id="SM00889">
    <property type="entry name" value="EFG_IV"/>
    <property type="match status" value="1"/>
</dbReference>
<dbReference type="Gene3D" id="3.30.70.240">
    <property type="match status" value="1"/>
</dbReference>
<evidence type="ECO:0000259" key="4">
    <source>
        <dbReference type="SMART" id="SM00889"/>
    </source>
</evidence>
<feature type="domain" description="Translation elongation factor EFG/EF2" evidence="4">
    <location>
        <begin position="1"/>
        <end position="106"/>
    </location>
</feature>
<dbReference type="FunFam" id="3.30.230.10:FF:000003">
    <property type="entry name" value="Elongation factor G"/>
    <property type="match status" value="1"/>
</dbReference>
<dbReference type="InterPro" id="IPR014721">
    <property type="entry name" value="Ribsml_uS5_D2-typ_fold_subgr"/>
</dbReference>
<dbReference type="Pfam" id="PF03764">
    <property type="entry name" value="EFG_IV"/>
    <property type="match status" value="1"/>
</dbReference>
<gene>
    <name evidence="5" type="ORF">S01H1_61846</name>
</gene>